<feature type="domain" description="3-dehydroquinate synthase C-terminal" evidence="4">
    <location>
        <begin position="157"/>
        <end position="331"/>
    </location>
</feature>
<dbReference type="RefSeq" id="WP_073036352.1">
    <property type="nucleotide sequence ID" value="NZ_FQVB01000004.1"/>
</dbReference>
<dbReference type="InterPro" id="IPR030960">
    <property type="entry name" value="DHQS/DOIS_N"/>
</dbReference>
<dbReference type="EMBL" id="FQVB01000004">
    <property type="protein sequence ID" value="SHE46398.1"/>
    <property type="molecule type" value="Genomic_DNA"/>
</dbReference>
<dbReference type="Pfam" id="PF26558">
    <property type="entry name" value="DHQS_2nd"/>
    <property type="match status" value="1"/>
</dbReference>
<evidence type="ECO:0000313" key="6">
    <source>
        <dbReference type="Proteomes" id="UP000184076"/>
    </source>
</evidence>
<dbReference type="InterPro" id="IPR056179">
    <property type="entry name" value="DHQS_C"/>
</dbReference>
<evidence type="ECO:0000259" key="4">
    <source>
        <dbReference type="Pfam" id="PF26558"/>
    </source>
</evidence>
<dbReference type="STRING" id="1121391.SAMN02745206_00341"/>
<dbReference type="Pfam" id="PF01959">
    <property type="entry name" value="DHQS"/>
    <property type="match status" value="1"/>
</dbReference>
<dbReference type="OrthoDB" id="2043123at2"/>
<organism evidence="5 6">
    <name type="scientific">Desulfacinum infernum DSM 9756</name>
    <dbReference type="NCBI Taxonomy" id="1121391"/>
    <lineage>
        <taxon>Bacteria</taxon>
        <taxon>Pseudomonadati</taxon>
        <taxon>Thermodesulfobacteriota</taxon>
        <taxon>Syntrophobacteria</taxon>
        <taxon>Syntrophobacterales</taxon>
        <taxon>Syntrophobacteraceae</taxon>
        <taxon>Desulfacinum</taxon>
    </lineage>
</organism>
<dbReference type="Proteomes" id="UP000184076">
    <property type="component" value="Unassembled WGS sequence"/>
</dbReference>
<dbReference type="PANTHER" id="PTHR33563:SF1">
    <property type="entry name" value="3-DEHYDROQUINATE SYNTHASE"/>
    <property type="match status" value="1"/>
</dbReference>
<reference evidence="6" key="1">
    <citation type="submission" date="2016-11" db="EMBL/GenBank/DDBJ databases">
        <authorList>
            <person name="Varghese N."/>
            <person name="Submissions S."/>
        </authorList>
    </citation>
    <scope>NUCLEOTIDE SEQUENCE [LARGE SCALE GENOMIC DNA]</scope>
    <source>
        <strain evidence="6">DSM 9756</strain>
    </source>
</reference>
<proteinExistence type="predicted"/>
<keyword evidence="1" id="KW-0028">Amino-acid biosynthesis</keyword>
<accession>A0A1M4TPP6</accession>
<dbReference type="GO" id="GO:0003856">
    <property type="term" value="F:3-dehydroquinate synthase activity"/>
    <property type="evidence" value="ECO:0007669"/>
    <property type="project" value="InterPro"/>
</dbReference>
<dbReference type="NCBIfam" id="NF002627">
    <property type="entry name" value="PRK02290.1-5"/>
    <property type="match status" value="1"/>
</dbReference>
<dbReference type="AlphaFoldDB" id="A0A1M4TPP6"/>
<dbReference type="InterPro" id="IPR002812">
    <property type="entry name" value="DHQS"/>
</dbReference>
<dbReference type="GO" id="GO:0016491">
    <property type="term" value="F:oxidoreductase activity"/>
    <property type="evidence" value="ECO:0007669"/>
    <property type="project" value="InterPro"/>
</dbReference>
<feature type="domain" description="3-dehydroquinate synthase N-terminal" evidence="3">
    <location>
        <begin position="1"/>
        <end position="140"/>
    </location>
</feature>
<evidence type="ECO:0000256" key="1">
    <source>
        <dbReference type="ARBA" id="ARBA00022605"/>
    </source>
</evidence>
<name>A0A1M4TPP6_9BACT</name>
<sequence length="331" mass="35543">MKEVWVRLKEWNKEVVTAAVEAGVDVVMAPPGVAQQVRRLGRVVVAAEDGDWIPGRDVHLETLRSPEDEKRISDLLRVGKKVVVENTDWEIIPLENLVAGGGELVVAVEDESRMDLALGVLEKGVHGVLIPGDDPLTVSSWTRKVKSMGPVEPLVEAEIVGLRTVGLGDRVCIDTCSLMTDGQGALVGNSAGFLFLVHAETRRNPYVAPRPFRINAGAVHAYVKVPDGRTRYLCELGAGDPIVIVDAAGKSTEAVVGRIKVEKRPLVVVEARCDAGGGSILLQNAETVCLMTPKGEGVSVTSLEKGMRVLVSPQSRGRHFGMAVDESIVEK</sequence>
<evidence type="ECO:0000259" key="3">
    <source>
        <dbReference type="Pfam" id="PF01959"/>
    </source>
</evidence>
<dbReference type="PANTHER" id="PTHR33563">
    <property type="match status" value="1"/>
</dbReference>
<evidence type="ECO:0000256" key="2">
    <source>
        <dbReference type="ARBA" id="ARBA00023141"/>
    </source>
</evidence>
<keyword evidence="2" id="KW-0057">Aromatic amino acid biosynthesis</keyword>
<protein>
    <submittedName>
        <fullName evidence="5">3-dehydroquinate synthase II</fullName>
    </submittedName>
</protein>
<dbReference type="GO" id="GO:0008652">
    <property type="term" value="P:amino acid biosynthetic process"/>
    <property type="evidence" value="ECO:0007669"/>
    <property type="project" value="UniProtKB-KW"/>
</dbReference>
<keyword evidence="6" id="KW-1185">Reference proteome</keyword>
<dbReference type="GO" id="GO:0009073">
    <property type="term" value="P:aromatic amino acid family biosynthetic process"/>
    <property type="evidence" value="ECO:0007669"/>
    <property type="project" value="UniProtKB-KW"/>
</dbReference>
<gene>
    <name evidence="5" type="ORF">SAMN02745206_00341</name>
</gene>
<evidence type="ECO:0000313" key="5">
    <source>
        <dbReference type="EMBL" id="SHE46398.1"/>
    </source>
</evidence>